<dbReference type="Gene3D" id="1.10.10.10">
    <property type="entry name" value="Winged helix-like DNA-binding domain superfamily/Winged helix DNA-binding domain"/>
    <property type="match status" value="1"/>
</dbReference>
<dbReference type="PROSITE" id="PS50931">
    <property type="entry name" value="HTH_LYSR"/>
    <property type="match status" value="1"/>
</dbReference>
<dbReference type="OrthoDB" id="8594260at2"/>
<accession>A0A261RNI3</accession>
<keyword evidence="7" id="KW-1185">Reference proteome</keyword>
<evidence type="ECO:0000256" key="1">
    <source>
        <dbReference type="ARBA" id="ARBA00009437"/>
    </source>
</evidence>
<dbReference type="AlphaFoldDB" id="A0A261RNI3"/>
<evidence type="ECO:0000256" key="4">
    <source>
        <dbReference type="ARBA" id="ARBA00023163"/>
    </source>
</evidence>
<dbReference type="PRINTS" id="PR00039">
    <property type="entry name" value="HTHLYSR"/>
</dbReference>
<dbReference type="Proteomes" id="UP000216857">
    <property type="component" value="Unassembled WGS sequence"/>
</dbReference>
<dbReference type="GO" id="GO:0003700">
    <property type="term" value="F:DNA-binding transcription factor activity"/>
    <property type="evidence" value="ECO:0007669"/>
    <property type="project" value="InterPro"/>
</dbReference>
<dbReference type="GO" id="GO:0005829">
    <property type="term" value="C:cytosol"/>
    <property type="evidence" value="ECO:0007669"/>
    <property type="project" value="TreeGrafter"/>
</dbReference>
<dbReference type="InterPro" id="IPR036390">
    <property type="entry name" value="WH_DNA-bd_sf"/>
</dbReference>
<evidence type="ECO:0000256" key="3">
    <source>
        <dbReference type="ARBA" id="ARBA00023125"/>
    </source>
</evidence>
<dbReference type="Pfam" id="PF00126">
    <property type="entry name" value="HTH_1"/>
    <property type="match status" value="1"/>
</dbReference>
<dbReference type="PANTHER" id="PTHR30419">
    <property type="entry name" value="HTH-TYPE TRANSCRIPTIONAL REGULATOR YBHD"/>
    <property type="match status" value="1"/>
</dbReference>
<evidence type="ECO:0000259" key="5">
    <source>
        <dbReference type="PROSITE" id="PS50931"/>
    </source>
</evidence>
<comment type="caution">
    <text evidence="6">The sequence shown here is derived from an EMBL/GenBank/DDBJ whole genome shotgun (WGS) entry which is preliminary data.</text>
</comment>
<evidence type="ECO:0000313" key="7">
    <source>
        <dbReference type="Proteomes" id="UP000216857"/>
    </source>
</evidence>
<dbReference type="EMBL" id="NEVJ01000001">
    <property type="protein sequence ID" value="OZI26232.1"/>
    <property type="molecule type" value="Genomic_DNA"/>
</dbReference>
<name>A0A261RNI3_9BORD</name>
<evidence type="ECO:0000256" key="2">
    <source>
        <dbReference type="ARBA" id="ARBA00023015"/>
    </source>
</evidence>
<keyword evidence="4" id="KW-0804">Transcription</keyword>
<protein>
    <recommendedName>
        <fullName evidence="5">HTH lysR-type domain-containing protein</fullName>
    </recommendedName>
</protein>
<evidence type="ECO:0000313" key="6">
    <source>
        <dbReference type="EMBL" id="OZI26232.1"/>
    </source>
</evidence>
<organism evidence="6 7">
    <name type="scientific">Bordetella genomosp. 9</name>
    <dbReference type="NCBI Taxonomy" id="1416803"/>
    <lineage>
        <taxon>Bacteria</taxon>
        <taxon>Pseudomonadati</taxon>
        <taxon>Pseudomonadota</taxon>
        <taxon>Betaproteobacteria</taxon>
        <taxon>Burkholderiales</taxon>
        <taxon>Alcaligenaceae</taxon>
        <taxon>Bordetella</taxon>
    </lineage>
</organism>
<dbReference type="InterPro" id="IPR050950">
    <property type="entry name" value="HTH-type_LysR_regulators"/>
</dbReference>
<reference evidence="6" key="1">
    <citation type="submission" date="2017-05" db="EMBL/GenBank/DDBJ databases">
        <title>Complete and WGS of Bordetella genogroups.</title>
        <authorList>
            <person name="Spilker T."/>
            <person name="Lipuma J."/>
        </authorList>
    </citation>
    <scope>NUCLEOTIDE SEQUENCE</scope>
    <source>
        <strain evidence="6">AU21707</strain>
    </source>
</reference>
<feature type="domain" description="HTH lysR-type" evidence="5">
    <location>
        <begin position="41"/>
        <end position="98"/>
    </location>
</feature>
<dbReference type="SUPFAM" id="SSF53850">
    <property type="entry name" value="Periplasmic binding protein-like II"/>
    <property type="match status" value="1"/>
</dbReference>
<dbReference type="SUPFAM" id="SSF46785">
    <property type="entry name" value="Winged helix' DNA-binding domain"/>
    <property type="match status" value="1"/>
</dbReference>
<gene>
    <name evidence="6" type="ORF">CAL26_02515</name>
</gene>
<sequence length="356" mass="39379">MASRVMWGWHILRSPNHCRPSAIKQQSILKISMGAPMGRSLIPTALRYVDQVARSGSIQRAARELNVAASAINRQLLRLEEELGVPLFERMPRGMRLTSSGDAIVSMARRWRNDERRASEDIRKLQGVHQGHVRLVAMGSHVDGFLSAWITDLAAVHPNISLSVEICNTDEASAALLDGTADLAAAFNLSPGRHLHVLWESELPLGCIVAPDHPLANEASVSLQEICAYPVALQSKSLFIRRYLESHYSWLFGDNQNRIETNSLPLIKKLARTGRYVSVTSELDAAPELLDGCLRFVPVRDQGAEPQVIRVAIDARKPLSPIVKVTAETLSESIRLCLEQVRGRAQRHPPAIAVKD</sequence>
<proteinExistence type="inferred from homology"/>
<dbReference type="InterPro" id="IPR000847">
    <property type="entry name" value="LysR_HTH_N"/>
</dbReference>
<dbReference type="Gene3D" id="3.40.190.10">
    <property type="entry name" value="Periplasmic binding protein-like II"/>
    <property type="match status" value="2"/>
</dbReference>
<dbReference type="Pfam" id="PF03466">
    <property type="entry name" value="LysR_substrate"/>
    <property type="match status" value="1"/>
</dbReference>
<keyword evidence="3" id="KW-0238">DNA-binding</keyword>
<dbReference type="InterPro" id="IPR005119">
    <property type="entry name" value="LysR_subst-bd"/>
</dbReference>
<keyword evidence="2" id="KW-0805">Transcription regulation</keyword>
<dbReference type="InterPro" id="IPR036388">
    <property type="entry name" value="WH-like_DNA-bd_sf"/>
</dbReference>
<dbReference type="GO" id="GO:0003677">
    <property type="term" value="F:DNA binding"/>
    <property type="evidence" value="ECO:0007669"/>
    <property type="project" value="UniProtKB-KW"/>
</dbReference>
<comment type="similarity">
    <text evidence="1">Belongs to the LysR transcriptional regulatory family.</text>
</comment>